<reference evidence="5" key="1">
    <citation type="journal article" date="2014" name="BMC Genomics">
        <title>Genome sequencing of two Neorhizobium galegae strains reveals a noeT gene responsible for the unusual acetylation of the nodulation factors.</title>
        <authorList>
            <person name="Osterman J."/>
            <person name="Marsh J."/>
            <person name="Laine P.K."/>
            <person name="Zeng Z."/>
            <person name="Alatalo E."/>
            <person name="Sullivan J.T."/>
            <person name="Young J.P."/>
            <person name="Thomas-Oates J."/>
            <person name="Paulin L."/>
            <person name="Lindstrom K."/>
        </authorList>
    </citation>
    <scope>NUCLEOTIDE SEQUENCE [LARGE SCALE GENOMIC DNA]</scope>
    <source>
        <strain evidence="5">HAMBI 540</strain>
    </source>
</reference>
<keyword evidence="4" id="KW-0614">Plasmid</keyword>
<gene>
    <name evidence="4" type="ORF">RG540_PA12950</name>
</gene>
<dbReference type="GO" id="GO:0000160">
    <property type="term" value="P:phosphorelay signal transduction system"/>
    <property type="evidence" value="ECO:0007669"/>
    <property type="project" value="InterPro"/>
</dbReference>
<dbReference type="PATRIC" id="fig|1028800.3.peg.5937"/>
<sequence length="125" mass="13541">MYSRTVLVVDDEPLIRMLLMEALEDEGFHVLEASNVLEAVVVFGTHDIDALVTDVDMPGPLNGFDLVDLVAKQGRRIAIVVTSGRHLGGDRVLPSSSKFLPKPYLISEVVEALAEVVPIETSLAS</sequence>
<geneLocation type="plasmid" evidence="5">
    <name>II</name>
</geneLocation>
<evidence type="ECO:0000256" key="1">
    <source>
        <dbReference type="ARBA" id="ARBA00022553"/>
    </source>
</evidence>
<evidence type="ECO:0000256" key="2">
    <source>
        <dbReference type="PROSITE-ProRule" id="PRU00169"/>
    </source>
</evidence>
<dbReference type="KEGG" id="ngg:RG540_PA12950"/>
<dbReference type="OrthoDB" id="9784719at2"/>
<evidence type="ECO:0000313" key="5">
    <source>
        <dbReference type="Proteomes" id="UP000028181"/>
    </source>
</evidence>
<dbReference type="PANTHER" id="PTHR44591:SF18">
    <property type="entry name" value="REGULATORY PROTEIN"/>
    <property type="match status" value="1"/>
</dbReference>
<dbReference type="EMBL" id="HG938354">
    <property type="protein sequence ID" value="CDN51971.1"/>
    <property type="molecule type" value="Genomic_DNA"/>
</dbReference>
<accession>A0A068T1P7</accession>
<dbReference type="PROSITE" id="PS50110">
    <property type="entry name" value="RESPONSE_REGULATORY"/>
    <property type="match status" value="1"/>
</dbReference>
<organism evidence="4 5">
    <name type="scientific">Neorhizobium galegae bv. orientalis str. HAMBI 540</name>
    <dbReference type="NCBI Taxonomy" id="1028800"/>
    <lineage>
        <taxon>Bacteria</taxon>
        <taxon>Pseudomonadati</taxon>
        <taxon>Pseudomonadota</taxon>
        <taxon>Alphaproteobacteria</taxon>
        <taxon>Hyphomicrobiales</taxon>
        <taxon>Rhizobiaceae</taxon>
        <taxon>Rhizobium/Agrobacterium group</taxon>
        <taxon>Neorhizobium</taxon>
    </lineage>
</organism>
<dbReference type="PANTHER" id="PTHR44591">
    <property type="entry name" value="STRESS RESPONSE REGULATOR PROTEIN 1"/>
    <property type="match status" value="1"/>
</dbReference>
<protein>
    <submittedName>
        <fullName evidence="4">Response regulator</fullName>
    </submittedName>
</protein>
<dbReference type="InterPro" id="IPR001789">
    <property type="entry name" value="Sig_transdc_resp-reg_receiver"/>
</dbReference>
<dbReference type="HOGENOM" id="CLU_000445_69_8_5"/>
<proteinExistence type="predicted"/>
<dbReference type="RefSeq" id="WP_041366557.1">
    <property type="nucleotide sequence ID" value="NZ_HG938354.1"/>
</dbReference>
<dbReference type="InterPro" id="IPR050595">
    <property type="entry name" value="Bact_response_regulator"/>
</dbReference>
<dbReference type="SUPFAM" id="SSF52172">
    <property type="entry name" value="CheY-like"/>
    <property type="match status" value="1"/>
</dbReference>
<dbReference type="AlphaFoldDB" id="A0A068T1P7"/>
<keyword evidence="5" id="KW-1185">Reference proteome</keyword>
<dbReference type="Proteomes" id="UP000028181">
    <property type="component" value="Plasmid pHAMBI540a"/>
</dbReference>
<evidence type="ECO:0000313" key="4">
    <source>
        <dbReference type="EMBL" id="CDN51971.1"/>
    </source>
</evidence>
<dbReference type="Gene3D" id="3.40.50.2300">
    <property type="match status" value="1"/>
</dbReference>
<evidence type="ECO:0000259" key="3">
    <source>
        <dbReference type="PROSITE" id="PS50110"/>
    </source>
</evidence>
<keyword evidence="1 2" id="KW-0597">Phosphoprotein</keyword>
<dbReference type="CDD" id="cd00156">
    <property type="entry name" value="REC"/>
    <property type="match status" value="1"/>
</dbReference>
<feature type="domain" description="Response regulatory" evidence="3">
    <location>
        <begin position="5"/>
        <end position="117"/>
    </location>
</feature>
<dbReference type="Pfam" id="PF00072">
    <property type="entry name" value="Response_reg"/>
    <property type="match status" value="1"/>
</dbReference>
<dbReference type="SMART" id="SM00448">
    <property type="entry name" value="REC"/>
    <property type="match status" value="1"/>
</dbReference>
<dbReference type="eggNOG" id="COG2204">
    <property type="taxonomic scope" value="Bacteria"/>
</dbReference>
<dbReference type="InterPro" id="IPR011006">
    <property type="entry name" value="CheY-like_superfamily"/>
</dbReference>
<name>A0A068T1P7_NEOGA</name>
<feature type="modified residue" description="4-aspartylphosphate" evidence="2">
    <location>
        <position position="54"/>
    </location>
</feature>
<dbReference type="GeneID" id="24261449"/>